<proteinExistence type="predicted"/>
<protein>
    <submittedName>
        <fullName evidence="1">Uncharacterized protein</fullName>
    </submittedName>
</protein>
<reference evidence="1 2" key="1">
    <citation type="journal article" date="2020" name="Phytopathology">
        <title>Genome Sequence Resources of Colletotrichum truncatum, C. plurivorum, C. musicola, and C. sojae: Four Species Pathogenic to Soybean (Glycine max).</title>
        <authorList>
            <person name="Rogerio F."/>
            <person name="Boufleur T.R."/>
            <person name="Ciampi-Guillardi M."/>
            <person name="Sukno S.A."/>
            <person name="Thon M.R."/>
            <person name="Massola Junior N.S."/>
            <person name="Baroncelli R."/>
        </authorList>
    </citation>
    <scope>NUCLEOTIDE SEQUENCE [LARGE SCALE GENOMIC DNA]</scope>
    <source>
        <strain evidence="1 2">CMES1059</strain>
    </source>
</reference>
<evidence type="ECO:0000313" key="1">
    <source>
        <dbReference type="EMBL" id="KAL0932075.1"/>
    </source>
</evidence>
<sequence>MRFKFLQAVAISLSAIPLSLAKSTASCRQYNYLVAFQYTIKAHNVPDAPKMCGDFWTGLNQFKHSCTVSVPNCENVDGVLNLRFMTASSCNAGMIASAWWEATKNKYGNIQCS</sequence>
<name>A0ACC3YJI8_COLTU</name>
<evidence type="ECO:0000313" key="2">
    <source>
        <dbReference type="Proteomes" id="UP000805649"/>
    </source>
</evidence>
<accession>A0ACC3YJI8</accession>
<keyword evidence="2" id="KW-1185">Reference proteome</keyword>
<dbReference type="Proteomes" id="UP000805649">
    <property type="component" value="Unassembled WGS sequence"/>
</dbReference>
<organism evidence="1 2">
    <name type="scientific">Colletotrichum truncatum</name>
    <name type="common">Anthracnose fungus</name>
    <name type="synonym">Colletotrichum capsici</name>
    <dbReference type="NCBI Taxonomy" id="5467"/>
    <lineage>
        <taxon>Eukaryota</taxon>
        <taxon>Fungi</taxon>
        <taxon>Dikarya</taxon>
        <taxon>Ascomycota</taxon>
        <taxon>Pezizomycotina</taxon>
        <taxon>Sordariomycetes</taxon>
        <taxon>Hypocreomycetidae</taxon>
        <taxon>Glomerellales</taxon>
        <taxon>Glomerellaceae</taxon>
        <taxon>Colletotrichum</taxon>
        <taxon>Colletotrichum truncatum species complex</taxon>
    </lineage>
</organism>
<dbReference type="EMBL" id="VUJX02000009">
    <property type="protein sequence ID" value="KAL0932075.1"/>
    <property type="molecule type" value="Genomic_DNA"/>
</dbReference>
<comment type="caution">
    <text evidence="1">The sequence shown here is derived from an EMBL/GenBank/DDBJ whole genome shotgun (WGS) entry which is preliminary data.</text>
</comment>
<gene>
    <name evidence="1" type="ORF">CTRU02_213028</name>
</gene>